<protein>
    <recommendedName>
        <fullName evidence="3">NYN domain-containing protein</fullName>
    </recommendedName>
</protein>
<keyword evidence="2" id="KW-1185">Reference proteome</keyword>
<dbReference type="EMBL" id="CACVBM020001052">
    <property type="protein sequence ID" value="CAA7026820.1"/>
    <property type="molecule type" value="Genomic_DNA"/>
</dbReference>
<dbReference type="PANTHER" id="PTHR14379:SF7">
    <property type="entry name" value="ENDONUCLEASE OR GLYCOSYL HYDROLASE-RELATED"/>
    <property type="match status" value="1"/>
</dbReference>
<dbReference type="OrthoDB" id="1055267at2759"/>
<evidence type="ECO:0008006" key="3">
    <source>
        <dbReference type="Google" id="ProtNLM"/>
    </source>
</evidence>
<comment type="caution">
    <text evidence="1">The sequence shown here is derived from an EMBL/GenBank/DDBJ whole genome shotgun (WGS) entry which is preliminary data.</text>
</comment>
<accession>A0A6D2IGX1</accession>
<dbReference type="InterPro" id="IPR024768">
    <property type="entry name" value="Marf1"/>
</dbReference>
<organism evidence="1 2">
    <name type="scientific">Microthlaspi erraticum</name>
    <dbReference type="NCBI Taxonomy" id="1685480"/>
    <lineage>
        <taxon>Eukaryota</taxon>
        <taxon>Viridiplantae</taxon>
        <taxon>Streptophyta</taxon>
        <taxon>Embryophyta</taxon>
        <taxon>Tracheophyta</taxon>
        <taxon>Spermatophyta</taxon>
        <taxon>Magnoliopsida</taxon>
        <taxon>eudicotyledons</taxon>
        <taxon>Gunneridae</taxon>
        <taxon>Pentapetalae</taxon>
        <taxon>rosids</taxon>
        <taxon>malvids</taxon>
        <taxon>Brassicales</taxon>
        <taxon>Brassicaceae</taxon>
        <taxon>Coluteocarpeae</taxon>
        <taxon>Microthlaspi</taxon>
    </lineage>
</organism>
<sequence>MSEDISGRKSLRIEDFSDVVEGGRIGDMYDDIKKKEDLTCRERSTMVFWNVIKCPIPPDVLPGVESTIRSALRRMGLHGTLLIYVYGDKSLLDRKHVFLKAGISYHVQREQLSDADIEDSGEMELHVIMLADNTSERPAVIMAIPKPDQDSELHRVLKCLQSRDHDVLLVNPPVGDSGQFLESAESVLACTQCLDGEPITRPYCVCAYS</sequence>
<evidence type="ECO:0000313" key="2">
    <source>
        <dbReference type="Proteomes" id="UP000467841"/>
    </source>
</evidence>
<dbReference type="PANTHER" id="PTHR14379">
    <property type="entry name" value="LIMKAIN B LKAP"/>
    <property type="match status" value="1"/>
</dbReference>
<gene>
    <name evidence="1" type="ORF">MERR_LOCUS14055</name>
</gene>
<dbReference type="GO" id="GO:0010468">
    <property type="term" value="P:regulation of gene expression"/>
    <property type="evidence" value="ECO:0007669"/>
    <property type="project" value="InterPro"/>
</dbReference>
<dbReference type="AlphaFoldDB" id="A0A6D2IGX1"/>
<dbReference type="GO" id="GO:0005777">
    <property type="term" value="C:peroxisome"/>
    <property type="evidence" value="ECO:0007669"/>
    <property type="project" value="InterPro"/>
</dbReference>
<dbReference type="Proteomes" id="UP000467841">
    <property type="component" value="Unassembled WGS sequence"/>
</dbReference>
<proteinExistence type="predicted"/>
<evidence type="ECO:0000313" key="1">
    <source>
        <dbReference type="EMBL" id="CAA7026820.1"/>
    </source>
</evidence>
<name>A0A6D2IGX1_9BRAS</name>
<reference evidence="1" key="1">
    <citation type="submission" date="2020-01" db="EMBL/GenBank/DDBJ databases">
        <authorList>
            <person name="Mishra B."/>
        </authorList>
    </citation>
    <scope>NUCLEOTIDE SEQUENCE [LARGE SCALE GENOMIC DNA]</scope>
</reference>